<accession>A0A8J4XZA3</accession>
<keyword evidence="2" id="KW-0812">Transmembrane</keyword>
<dbReference type="AlphaFoldDB" id="A0A8J4XZA3"/>
<comment type="caution">
    <text evidence="5">The sequence shown here is derived from an EMBL/GenBank/DDBJ whole genome shotgun (WGS) entry which is preliminary data.</text>
</comment>
<comment type="subcellular location">
    <subcellularLocation>
        <location evidence="2">Endoplasmic reticulum membrane</location>
        <topology evidence="2">Multi-pass membrane protein</topology>
    </subcellularLocation>
</comment>
<name>A0A8J4XZA3_CHIOP</name>
<dbReference type="Pfam" id="PF10058">
    <property type="entry name" value="Zn_ribbon_10"/>
    <property type="match status" value="1"/>
</dbReference>
<feature type="transmembrane region" description="Helical" evidence="2">
    <location>
        <begin position="85"/>
        <end position="108"/>
    </location>
</feature>
<proteinExistence type="inferred from homology"/>
<reference evidence="5" key="1">
    <citation type="submission" date="2020-07" db="EMBL/GenBank/DDBJ databases">
        <title>The High-quality genome of the commercially important snow crab, Chionoecetes opilio.</title>
        <authorList>
            <person name="Jeong J.-H."/>
            <person name="Ryu S."/>
        </authorList>
    </citation>
    <scope>NUCLEOTIDE SEQUENCE</scope>
    <source>
        <strain evidence="5">MADBK_172401_WGS</strain>
        <tissue evidence="5">Digestive gland</tissue>
    </source>
</reference>
<feature type="region of interest" description="Disordered" evidence="3">
    <location>
        <begin position="359"/>
        <end position="487"/>
    </location>
</feature>
<dbReference type="EMBL" id="JACEEZ010017129">
    <property type="protein sequence ID" value="KAG0717760.1"/>
    <property type="molecule type" value="Genomic_DNA"/>
</dbReference>
<dbReference type="GO" id="GO:0008270">
    <property type="term" value="F:zinc ion binding"/>
    <property type="evidence" value="ECO:0007669"/>
    <property type="project" value="UniProtKB-KW"/>
</dbReference>
<keyword evidence="2" id="KW-1133">Transmembrane helix</keyword>
<dbReference type="OrthoDB" id="3169036at2759"/>
<organism evidence="5 6">
    <name type="scientific">Chionoecetes opilio</name>
    <name type="common">Atlantic snow crab</name>
    <name type="synonym">Cancer opilio</name>
    <dbReference type="NCBI Taxonomy" id="41210"/>
    <lineage>
        <taxon>Eukaryota</taxon>
        <taxon>Metazoa</taxon>
        <taxon>Ecdysozoa</taxon>
        <taxon>Arthropoda</taxon>
        <taxon>Crustacea</taxon>
        <taxon>Multicrustacea</taxon>
        <taxon>Malacostraca</taxon>
        <taxon>Eumalacostraca</taxon>
        <taxon>Eucarida</taxon>
        <taxon>Decapoda</taxon>
        <taxon>Pleocyemata</taxon>
        <taxon>Brachyura</taxon>
        <taxon>Eubrachyura</taxon>
        <taxon>Majoidea</taxon>
        <taxon>Majidae</taxon>
        <taxon>Chionoecetes</taxon>
    </lineage>
</organism>
<comment type="function">
    <text evidence="2">Plays a role in determining ER morphology.</text>
</comment>
<feature type="compositionally biased region" description="Low complexity" evidence="3">
    <location>
        <begin position="463"/>
        <end position="480"/>
    </location>
</feature>
<keyword evidence="6" id="KW-1185">Reference proteome</keyword>
<feature type="compositionally biased region" description="Acidic residues" evidence="3">
    <location>
        <begin position="374"/>
        <end position="416"/>
    </location>
</feature>
<comment type="similarity">
    <text evidence="1 2">Belongs to the lunapark family.</text>
</comment>
<dbReference type="GO" id="GO:0098826">
    <property type="term" value="C:endoplasmic reticulum tubular network membrane"/>
    <property type="evidence" value="ECO:0007669"/>
    <property type="project" value="UniProtKB-UniRule"/>
</dbReference>
<keyword evidence="2" id="KW-0862">Zinc</keyword>
<feature type="compositionally biased region" description="Low complexity" evidence="3">
    <location>
        <begin position="417"/>
        <end position="430"/>
    </location>
</feature>
<comment type="domain">
    <text evidence="2">The C4-type zinc finger motif is necessary both for its ER three-way tubular junction localization and formation.</text>
</comment>
<dbReference type="PANTHER" id="PTHR22166">
    <property type="entry name" value="ENDOPLASMIC RETICULUM JUNCTION FORMATION PROTEIN LUNAPARK"/>
    <property type="match status" value="1"/>
</dbReference>
<evidence type="ECO:0000256" key="2">
    <source>
        <dbReference type="RuleBase" id="RU367073"/>
    </source>
</evidence>
<dbReference type="PANTHER" id="PTHR22166:SF12">
    <property type="entry name" value="ENDOPLASMIC RETICULUM JUNCTION FORMATION PROTEIN LUNAPARK"/>
    <property type="match status" value="1"/>
</dbReference>
<protein>
    <recommendedName>
        <fullName evidence="2">Endoplasmic reticulum junction formation protein lunapark</fullName>
    </recommendedName>
</protein>
<keyword evidence="2" id="KW-0256">Endoplasmic reticulum</keyword>
<dbReference type="GO" id="GO:0071788">
    <property type="term" value="P:endoplasmic reticulum tubular network maintenance"/>
    <property type="evidence" value="ECO:0007669"/>
    <property type="project" value="UniProtKB-UniRule"/>
</dbReference>
<evidence type="ECO:0000256" key="3">
    <source>
        <dbReference type="SAM" id="MobiDB-lite"/>
    </source>
</evidence>
<feature type="compositionally biased region" description="Low complexity" evidence="3">
    <location>
        <begin position="441"/>
        <end position="450"/>
    </location>
</feature>
<feature type="domain" description="Lunapark zinc ribbon" evidence="4">
    <location>
        <begin position="297"/>
        <end position="346"/>
    </location>
</feature>
<dbReference type="Proteomes" id="UP000770661">
    <property type="component" value="Unassembled WGS sequence"/>
</dbReference>
<keyword evidence="2" id="KW-0479">Metal-binding</keyword>
<gene>
    <name evidence="5" type="primary">lnpkb</name>
    <name evidence="5" type="ORF">GWK47_053785</name>
</gene>
<dbReference type="GO" id="GO:1903373">
    <property type="term" value="P:positive regulation of endoplasmic reticulum tubular network organization"/>
    <property type="evidence" value="ECO:0007669"/>
    <property type="project" value="UniProtKB-UniRule"/>
</dbReference>
<evidence type="ECO:0000313" key="5">
    <source>
        <dbReference type="EMBL" id="KAG0717760.1"/>
    </source>
</evidence>
<evidence type="ECO:0000259" key="4">
    <source>
        <dbReference type="Pfam" id="PF10058"/>
    </source>
</evidence>
<dbReference type="InterPro" id="IPR040115">
    <property type="entry name" value="Lnp"/>
</dbReference>
<evidence type="ECO:0000256" key="1">
    <source>
        <dbReference type="ARBA" id="ARBA00009940"/>
    </source>
</evidence>
<keyword evidence="2" id="KW-0472">Membrane</keyword>
<evidence type="ECO:0000313" key="6">
    <source>
        <dbReference type="Proteomes" id="UP000770661"/>
    </source>
</evidence>
<sequence>MLAAHVDLKKAFDSVHLIFAESLEVLVMALEALHEEAKPLGLEVSWLKTKVQKKPSTKELLEKIQQDVENIEEYRSHTQQRQKRLVGYLVLYSIVLYLVAALVCYFYYFPDNLHHRLLYAMPFIFFPFLVYILKRILTWYYSRKISKNEEKLKTLSERKEKILDDVMETETYKVAKEILEKFAPDQLRRNQMHKTSAVSLASPVTSHHSDVRRRVVNQSNQPIISTATSTPQPRVVGGFGVRPPGLPHQTPIFTPRPLMTAQATPVRPGGIGIREEGGGPPGPPMPRPVLPRERGYLDRFIEYLVGDGPANRFALVCRQCESHNGMALQDEFQYLAFRCAYCYYWNPARKQRPSAPRLENLALQRPPPLPTTQDQDEEEEEDQESSSGEEEEEEEEGGEEESESNNSSGEEEEEEGPASSEMSSTKAASSQEGSVEDLAKSVSVPSSDPTTSDEHPLPETEIPSGSTGLTSSSTTPPSSTNEAEEVE</sequence>
<dbReference type="InterPro" id="IPR019273">
    <property type="entry name" value="Lunapark_Znf"/>
</dbReference>
<keyword evidence="2" id="KW-0863">Zinc-finger</keyword>
<feature type="transmembrane region" description="Helical" evidence="2">
    <location>
        <begin position="120"/>
        <end position="141"/>
    </location>
</feature>